<dbReference type="Proteomes" id="UP000031952">
    <property type="component" value="Unassembled WGS sequence"/>
</dbReference>
<proteinExistence type="predicted"/>
<dbReference type="AlphaFoldDB" id="A0A0C2LZC8"/>
<protein>
    <submittedName>
        <fullName evidence="1">Uncharacterized protein</fullName>
    </submittedName>
</protein>
<evidence type="ECO:0000313" key="1">
    <source>
        <dbReference type="EMBL" id="KIJ88757.1"/>
    </source>
</evidence>
<reference evidence="1 2" key="1">
    <citation type="submission" date="2014-12" db="EMBL/GenBank/DDBJ databases">
        <title>Whole genome sequence of Candidatus Rickettsia asemboensis strain NMRCii isolated from cat fleas in west Kenya.</title>
        <authorList>
            <person name="Jima D."/>
            <person name="Luce-Fedrow A."/>
            <person name="Yang Y."/>
            <person name="Maina A.N."/>
            <person name="Snesrud E.C."/>
            <person name="Jarman R.G."/>
            <person name="Richards A.L."/>
            <person name="Hang J."/>
        </authorList>
    </citation>
    <scope>NUCLEOTIDE SEQUENCE [LARGE SCALE GENOMIC DNA]</scope>
    <source>
        <strain evidence="1 2">NMRCii</strain>
    </source>
</reference>
<gene>
    <name evidence="1" type="ORF">SB78_03745</name>
</gene>
<comment type="caution">
    <text evidence="1">The sequence shown here is derived from an EMBL/GenBank/DDBJ whole genome shotgun (WGS) entry which is preliminary data.</text>
</comment>
<dbReference type="RefSeq" id="WP_041078792.1">
    <property type="nucleotide sequence ID" value="NZ_JWSW01000024.1"/>
</dbReference>
<organism evidence="1 2">
    <name type="scientific">Rickettsia asembonensis</name>
    <dbReference type="NCBI Taxonomy" id="1068590"/>
    <lineage>
        <taxon>Bacteria</taxon>
        <taxon>Pseudomonadati</taxon>
        <taxon>Pseudomonadota</taxon>
        <taxon>Alphaproteobacteria</taxon>
        <taxon>Rickettsiales</taxon>
        <taxon>Rickettsiaceae</taxon>
        <taxon>Rickettsieae</taxon>
        <taxon>Rickettsia</taxon>
        <taxon>spotted fever group</taxon>
    </lineage>
</organism>
<dbReference type="EMBL" id="JWSW01000024">
    <property type="protein sequence ID" value="KIJ88757.1"/>
    <property type="molecule type" value="Genomic_DNA"/>
</dbReference>
<name>A0A0C2LZC8_9RICK</name>
<keyword evidence="2" id="KW-1185">Reference proteome</keyword>
<evidence type="ECO:0000313" key="2">
    <source>
        <dbReference type="Proteomes" id="UP000031952"/>
    </source>
</evidence>
<sequence>MDTKSSLQAAIGCAAIHKKLKKFCKSEFFTRLLHQNLQFFFVMMKKTIHATTPLIPIKIFIRFYIDE</sequence>
<accession>A0A0C2LZC8</accession>